<organism evidence="1 2">
    <name type="scientific">Sphingobacterium psychroaquaticum</name>
    <dbReference type="NCBI Taxonomy" id="561061"/>
    <lineage>
        <taxon>Bacteria</taxon>
        <taxon>Pseudomonadati</taxon>
        <taxon>Bacteroidota</taxon>
        <taxon>Sphingobacteriia</taxon>
        <taxon>Sphingobacteriales</taxon>
        <taxon>Sphingobacteriaceae</taxon>
        <taxon>Sphingobacterium</taxon>
    </lineage>
</organism>
<dbReference type="RefSeq" id="WP_085472340.1">
    <property type="nucleotide sequence ID" value="NZ_CP038029.1"/>
</dbReference>
<keyword evidence="2" id="KW-1185">Reference proteome</keyword>
<dbReference type="EMBL" id="FXAU01000002">
    <property type="protein sequence ID" value="SMG23799.1"/>
    <property type="molecule type" value="Genomic_DNA"/>
</dbReference>
<gene>
    <name evidence="1" type="ORF">SAMN05660862_1580</name>
</gene>
<dbReference type="Proteomes" id="UP000192980">
    <property type="component" value="Unassembled WGS sequence"/>
</dbReference>
<dbReference type="AlphaFoldDB" id="A0A1X7J7V7"/>
<dbReference type="STRING" id="561061.SAMN05660862_1580"/>
<protein>
    <submittedName>
        <fullName evidence="1">Uncharacterized protein</fullName>
    </submittedName>
</protein>
<sequence length="165" mass="18658">MPAEKVKFLEENQSFLNWWLVLILVAIIGTSLYMYFSRPASGTLLVNIGTGIACLVVFFLASAKLKLHIDSEKVALNYFPLVWQEKQWKWEEIEAARVRKYAPLADFGGWGVRRRGDTVAYTVSGSEALELTFKDGRTTVLIGTNRAKEIQEILKKLEVRATSSN</sequence>
<name>A0A1X7J7V7_9SPHI</name>
<accession>A0A1X7J7V7</accession>
<evidence type="ECO:0000313" key="1">
    <source>
        <dbReference type="EMBL" id="SMG23799.1"/>
    </source>
</evidence>
<dbReference type="OrthoDB" id="582675at2"/>
<evidence type="ECO:0000313" key="2">
    <source>
        <dbReference type="Proteomes" id="UP000192980"/>
    </source>
</evidence>
<reference evidence="1 2" key="1">
    <citation type="submission" date="2017-04" db="EMBL/GenBank/DDBJ databases">
        <authorList>
            <person name="Afonso C.L."/>
            <person name="Miller P.J."/>
            <person name="Scott M.A."/>
            <person name="Spackman E."/>
            <person name="Goraichik I."/>
            <person name="Dimitrov K.M."/>
            <person name="Suarez D.L."/>
            <person name="Swayne D.E."/>
        </authorList>
    </citation>
    <scope>NUCLEOTIDE SEQUENCE [LARGE SCALE GENOMIC DNA]</scope>
    <source>
        <strain evidence="1 2">DSM 22418</strain>
    </source>
</reference>
<proteinExistence type="predicted"/>